<sequence>MMCKVEDKEGDAMWSGADNPVKPVNATSNSRRVITPPSRHCLRVLPLNASTTPPFQSKPSPSQLNPSTACATFFTNASNFSVSRSPPTPPPLSQQAQKYVLRF</sequence>
<evidence type="ECO:0000313" key="2">
    <source>
        <dbReference type="Proteomes" id="UP000308600"/>
    </source>
</evidence>
<evidence type="ECO:0000313" key="1">
    <source>
        <dbReference type="EMBL" id="TFK62707.1"/>
    </source>
</evidence>
<proteinExistence type="predicted"/>
<accession>A0ACD3ACX2</accession>
<dbReference type="EMBL" id="ML208565">
    <property type="protein sequence ID" value="TFK62707.1"/>
    <property type="molecule type" value="Genomic_DNA"/>
</dbReference>
<dbReference type="Proteomes" id="UP000308600">
    <property type="component" value="Unassembled WGS sequence"/>
</dbReference>
<protein>
    <submittedName>
        <fullName evidence="1">Uncharacterized protein</fullName>
    </submittedName>
</protein>
<keyword evidence="2" id="KW-1185">Reference proteome</keyword>
<gene>
    <name evidence="1" type="ORF">BDN72DRAFT_377372</name>
</gene>
<reference evidence="1 2" key="1">
    <citation type="journal article" date="2019" name="Nat. Ecol. Evol.">
        <title>Megaphylogeny resolves global patterns of mushroom evolution.</title>
        <authorList>
            <person name="Varga T."/>
            <person name="Krizsan K."/>
            <person name="Foldi C."/>
            <person name="Dima B."/>
            <person name="Sanchez-Garcia M."/>
            <person name="Sanchez-Ramirez S."/>
            <person name="Szollosi G.J."/>
            <person name="Szarkandi J.G."/>
            <person name="Papp V."/>
            <person name="Albert L."/>
            <person name="Andreopoulos W."/>
            <person name="Angelini C."/>
            <person name="Antonin V."/>
            <person name="Barry K.W."/>
            <person name="Bougher N.L."/>
            <person name="Buchanan P."/>
            <person name="Buyck B."/>
            <person name="Bense V."/>
            <person name="Catcheside P."/>
            <person name="Chovatia M."/>
            <person name="Cooper J."/>
            <person name="Damon W."/>
            <person name="Desjardin D."/>
            <person name="Finy P."/>
            <person name="Geml J."/>
            <person name="Haridas S."/>
            <person name="Hughes K."/>
            <person name="Justo A."/>
            <person name="Karasinski D."/>
            <person name="Kautmanova I."/>
            <person name="Kiss B."/>
            <person name="Kocsube S."/>
            <person name="Kotiranta H."/>
            <person name="LaButti K.M."/>
            <person name="Lechner B.E."/>
            <person name="Liimatainen K."/>
            <person name="Lipzen A."/>
            <person name="Lukacs Z."/>
            <person name="Mihaltcheva S."/>
            <person name="Morgado L.N."/>
            <person name="Niskanen T."/>
            <person name="Noordeloos M.E."/>
            <person name="Ohm R.A."/>
            <person name="Ortiz-Santana B."/>
            <person name="Ovrebo C."/>
            <person name="Racz N."/>
            <person name="Riley R."/>
            <person name="Savchenko A."/>
            <person name="Shiryaev A."/>
            <person name="Soop K."/>
            <person name="Spirin V."/>
            <person name="Szebenyi C."/>
            <person name="Tomsovsky M."/>
            <person name="Tulloss R.E."/>
            <person name="Uehling J."/>
            <person name="Grigoriev I.V."/>
            <person name="Vagvolgyi C."/>
            <person name="Papp T."/>
            <person name="Martin F.M."/>
            <person name="Miettinen O."/>
            <person name="Hibbett D.S."/>
            <person name="Nagy L.G."/>
        </authorList>
    </citation>
    <scope>NUCLEOTIDE SEQUENCE [LARGE SCALE GENOMIC DNA]</scope>
    <source>
        <strain evidence="1 2">NL-1719</strain>
    </source>
</reference>
<organism evidence="1 2">
    <name type="scientific">Pluteus cervinus</name>
    <dbReference type="NCBI Taxonomy" id="181527"/>
    <lineage>
        <taxon>Eukaryota</taxon>
        <taxon>Fungi</taxon>
        <taxon>Dikarya</taxon>
        <taxon>Basidiomycota</taxon>
        <taxon>Agaricomycotina</taxon>
        <taxon>Agaricomycetes</taxon>
        <taxon>Agaricomycetidae</taxon>
        <taxon>Agaricales</taxon>
        <taxon>Pluteineae</taxon>
        <taxon>Pluteaceae</taxon>
        <taxon>Pluteus</taxon>
    </lineage>
</organism>
<name>A0ACD3ACX2_9AGAR</name>